<feature type="binding site" evidence="18">
    <location>
        <position position="372"/>
    </location>
    <ligand>
        <name>UDP-N-acetyl-alpha-D-glucosamine</name>
        <dbReference type="ChEBI" id="CHEBI:57705"/>
    </ligand>
</feature>
<dbReference type="HAMAP" id="MF_01631">
    <property type="entry name" value="GlmU"/>
    <property type="match status" value="1"/>
</dbReference>
<dbReference type="InterPro" id="IPR001451">
    <property type="entry name" value="Hexapep"/>
</dbReference>
<dbReference type="GO" id="GO:0005737">
    <property type="term" value="C:cytoplasm"/>
    <property type="evidence" value="ECO:0007669"/>
    <property type="project" value="UniProtKB-SubCell"/>
</dbReference>
<evidence type="ECO:0000256" key="16">
    <source>
        <dbReference type="ARBA" id="ARBA00048493"/>
    </source>
</evidence>
<keyword evidence="12 18" id="KW-0511">Multifunctional enzyme</keyword>
<evidence type="ECO:0000256" key="9">
    <source>
        <dbReference type="ARBA" id="ARBA00022842"/>
    </source>
</evidence>
<feature type="binding site" evidence="18">
    <location>
        <position position="383"/>
    </location>
    <ligand>
        <name>UDP-N-acetyl-alpha-D-glucosamine</name>
        <dbReference type="ChEBI" id="CHEBI:57705"/>
    </ligand>
</feature>
<evidence type="ECO:0000256" key="17">
    <source>
        <dbReference type="ARBA" id="ARBA00049628"/>
    </source>
</evidence>
<proteinExistence type="inferred from homology"/>
<feature type="binding site" evidence="18">
    <location>
        <position position="339"/>
    </location>
    <ligand>
        <name>UDP-N-acetyl-alpha-D-glucosamine</name>
        <dbReference type="ChEBI" id="CHEBI:57705"/>
    </ligand>
</feature>
<dbReference type="GO" id="GO:0008360">
    <property type="term" value="P:regulation of cell shape"/>
    <property type="evidence" value="ECO:0007669"/>
    <property type="project" value="UniProtKB-KW"/>
</dbReference>
<feature type="binding site" evidence="18">
    <location>
        <begin position="83"/>
        <end position="84"/>
    </location>
    <ligand>
        <name>UDP-N-acetyl-alpha-D-glucosamine</name>
        <dbReference type="ChEBI" id="CHEBI:57705"/>
    </ligand>
</feature>
<dbReference type="GO" id="GO:0009245">
    <property type="term" value="P:lipid A biosynthetic process"/>
    <property type="evidence" value="ECO:0007669"/>
    <property type="project" value="UniProtKB-UniRule"/>
</dbReference>
<feature type="binding site" evidence="18">
    <location>
        <position position="386"/>
    </location>
    <ligand>
        <name>acetyl-CoA</name>
        <dbReference type="ChEBI" id="CHEBI:57288"/>
    </ligand>
</feature>
<evidence type="ECO:0000256" key="18">
    <source>
        <dbReference type="HAMAP-Rule" id="MF_01631"/>
    </source>
</evidence>
<feature type="active site" description="Proton acceptor" evidence="18">
    <location>
        <position position="369"/>
    </location>
</feature>
<evidence type="ECO:0000256" key="3">
    <source>
        <dbReference type="ARBA" id="ARBA00007947"/>
    </source>
</evidence>
<evidence type="ECO:0000313" key="21">
    <source>
        <dbReference type="EMBL" id="TPW75703.1"/>
    </source>
</evidence>
<feature type="binding site" evidence="18">
    <location>
        <position position="176"/>
    </location>
    <ligand>
        <name>UDP-N-acetyl-alpha-D-glucosamine</name>
        <dbReference type="ChEBI" id="CHEBI:57705"/>
    </ligand>
</feature>
<keyword evidence="5 18" id="KW-0808">Transferase</keyword>
<dbReference type="EC" id="2.3.1.157" evidence="18"/>
<feature type="binding site" evidence="18">
    <location>
        <position position="109"/>
    </location>
    <ligand>
        <name>Mg(2+)</name>
        <dbReference type="ChEBI" id="CHEBI:18420"/>
    </ligand>
</feature>
<protein>
    <recommendedName>
        <fullName evidence="18">Bifunctional protein GlmU</fullName>
    </recommendedName>
    <domain>
        <recommendedName>
            <fullName evidence="18">UDP-N-acetylglucosamine pyrophosphorylase</fullName>
            <ecNumber evidence="18">2.7.7.23</ecNumber>
        </recommendedName>
        <alternativeName>
            <fullName evidence="18">N-acetylglucosamine-1-phosphate uridyltransferase</fullName>
        </alternativeName>
    </domain>
    <domain>
        <recommendedName>
            <fullName evidence="18">Glucosamine-1-phosphate N-acetyltransferase</fullName>
            <ecNumber evidence="18">2.3.1.157</ecNumber>
        </recommendedName>
    </domain>
</protein>
<dbReference type="GO" id="GO:0003977">
    <property type="term" value="F:UDP-N-acetylglucosamine diphosphorylase activity"/>
    <property type="evidence" value="ECO:0007669"/>
    <property type="project" value="UniProtKB-UniRule"/>
</dbReference>
<dbReference type="SUPFAM" id="SSF53448">
    <property type="entry name" value="Nucleotide-diphospho-sugar transferases"/>
    <property type="match status" value="1"/>
</dbReference>
<dbReference type="Proteomes" id="UP000316252">
    <property type="component" value="Unassembled WGS sequence"/>
</dbReference>
<evidence type="ECO:0000256" key="6">
    <source>
        <dbReference type="ARBA" id="ARBA00022695"/>
    </source>
</evidence>
<dbReference type="GO" id="GO:0019134">
    <property type="term" value="F:glucosamine-1-phosphate N-acetyltransferase activity"/>
    <property type="evidence" value="ECO:0007669"/>
    <property type="project" value="UniProtKB-UniRule"/>
</dbReference>
<dbReference type="CDD" id="cd02540">
    <property type="entry name" value="GT2_GlmU_N_bac"/>
    <property type="match status" value="1"/>
</dbReference>
<dbReference type="AlphaFoldDB" id="A0A506Y1E0"/>
<keyword evidence="9 18" id="KW-0460">Magnesium</keyword>
<keyword evidence="10 18" id="KW-0133">Cell shape</keyword>
<dbReference type="Pfam" id="PF12804">
    <property type="entry name" value="NTP_transf_3"/>
    <property type="match status" value="1"/>
</dbReference>
<dbReference type="SUPFAM" id="SSF51161">
    <property type="entry name" value="Trimeric LpxA-like enzymes"/>
    <property type="match status" value="1"/>
</dbReference>
<feature type="binding site" evidence="18">
    <location>
        <position position="78"/>
    </location>
    <ligand>
        <name>UDP-N-acetyl-alpha-D-glucosamine</name>
        <dbReference type="ChEBI" id="CHEBI:57705"/>
    </ligand>
</feature>
<feature type="region of interest" description="Disordered" evidence="19">
    <location>
        <begin position="454"/>
        <end position="482"/>
    </location>
</feature>
<name>A0A506Y1E0_9MICO</name>
<evidence type="ECO:0000256" key="11">
    <source>
        <dbReference type="ARBA" id="ARBA00022984"/>
    </source>
</evidence>
<evidence type="ECO:0000256" key="4">
    <source>
        <dbReference type="ARBA" id="ARBA00022490"/>
    </source>
</evidence>
<dbReference type="GO" id="GO:0000902">
    <property type="term" value="P:cell morphogenesis"/>
    <property type="evidence" value="ECO:0007669"/>
    <property type="project" value="UniProtKB-UniRule"/>
</dbReference>
<dbReference type="NCBIfam" id="NF010932">
    <property type="entry name" value="PRK14352.1"/>
    <property type="match status" value="1"/>
</dbReference>
<dbReference type="PANTHER" id="PTHR43584:SF3">
    <property type="entry name" value="BIFUNCTIONAL PROTEIN GLMU"/>
    <property type="match status" value="1"/>
</dbReference>
<feature type="region of interest" description="N-acetyltransferase" evidence="18">
    <location>
        <begin position="258"/>
        <end position="482"/>
    </location>
</feature>
<feature type="binding site" evidence="18">
    <location>
        <position position="234"/>
    </location>
    <ligand>
        <name>Mg(2+)</name>
        <dbReference type="ChEBI" id="CHEBI:18420"/>
    </ligand>
</feature>
<dbReference type="GO" id="GO:0016020">
    <property type="term" value="C:membrane"/>
    <property type="evidence" value="ECO:0007669"/>
    <property type="project" value="GOC"/>
</dbReference>
<evidence type="ECO:0000256" key="7">
    <source>
        <dbReference type="ARBA" id="ARBA00022723"/>
    </source>
</evidence>
<evidence type="ECO:0000256" key="19">
    <source>
        <dbReference type="SAM" id="MobiDB-lite"/>
    </source>
</evidence>
<dbReference type="CDD" id="cd03353">
    <property type="entry name" value="LbH_GlmU_C"/>
    <property type="match status" value="1"/>
</dbReference>
<dbReference type="PANTHER" id="PTHR43584">
    <property type="entry name" value="NUCLEOTIDYL TRANSFERASE"/>
    <property type="match status" value="1"/>
</dbReference>
<dbReference type="NCBIfam" id="TIGR01173">
    <property type="entry name" value="glmU"/>
    <property type="match status" value="1"/>
</dbReference>
<dbReference type="InterPro" id="IPR005882">
    <property type="entry name" value="Bifunctional_GlmU"/>
</dbReference>
<feature type="binding site" evidence="18">
    <location>
        <begin position="107"/>
        <end position="109"/>
    </location>
    <ligand>
        <name>UDP-N-acetyl-alpha-D-glucosamine</name>
        <dbReference type="ChEBI" id="CHEBI:57705"/>
    </ligand>
</feature>
<dbReference type="Gene3D" id="3.90.550.10">
    <property type="entry name" value="Spore Coat Polysaccharide Biosynthesis Protein SpsA, Chain A"/>
    <property type="match status" value="1"/>
</dbReference>
<feature type="binding site" evidence="18">
    <location>
        <position position="411"/>
    </location>
    <ligand>
        <name>acetyl-CoA</name>
        <dbReference type="ChEBI" id="CHEBI:57288"/>
    </ligand>
</feature>
<keyword evidence="6 18" id="KW-0548">Nucleotidyltransferase</keyword>
<dbReference type="GO" id="GO:0071555">
    <property type="term" value="P:cell wall organization"/>
    <property type="evidence" value="ECO:0007669"/>
    <property type="project" value="UniProtKB-KW"/>
</dbReference>
<dbReference type="Gene3D" id="2.160.10.10">
    <property type="entry name" value="Hexapeptide repeat proteins"/>
    <property type="match status" value="1"/>
</dbReference>
<comment type="subunit">
    <text evidence="18">Homotrimer.</text>
</comment>
<evidence type="ECO:0000313" key="22">
    <source>
        <dbReference type="Proteomes" id="UP000316252"/>
    </source>
</evidence>
<dbReference type="EC" id="2.7.7.23" evidence="18"/>
<feature type="binding site" evidence="18">
    <location>
        <position position="146"/>
    </location>
    <ligand>
        <name>UDP-N-acetyl-alpha-D-glucosamine</name>
        <dbReference type="ChEBI" id="CHEBI:57705"/>
    </ligand>
</feature>
<gene>
    <name evidence="18 21" type="primary">glmU</name>
    <name evidence="21" type="ORF">FJ657_07445</name>
</gene>
<feature type="binding site" evidence="18">
    <location>
        <begin position="392"/>
        <end position="393"/>
    </location>
    <ligand>
        <name>acetyl-CoA</name>
        <dbReference type="ChEBI" id="CHEBI:57288"/>
    </ligand>
</feature>
<evidence type="ECO:0000256" key="10">
    <source>
        <dbReference type="ARBA" id="ARBA00022960"/>
    </source>
</evidence>
<comment type="pathway">
    <text evidence="18">Nucleotide-sugar biosynthesis; UDP-N-acetyl-alpha-D-glucosamine biosynthesis; UDP-N-acetyl-alpha-D-glucosamine from N-acetyl-alpha-D-glucosamine 1-phosphate: step 1/1.</text>
</comment>
<comment type="similarity">
    <text evidence="2 18">In the C-terminal section; belongs to the transferase hexapeptide repeat family.</text>
</comment>
<feature type="compositionally biased region" description="Low complexity" evidence="19">
    <location>
        <begin position="462"/>
        <end position="475"/>
    </location>
</feature>
<feature type="binding site" evidence="18">
    <location>
        <position position="25"/>
    </location>
    <ligand>
        <name>UDP-N-acetyl-alpha-D-glucosamine</name>
        <dbReference type="ChEBI" id="CHEBI:57705"/>
    </ligand>
</feature>
<dbReference type="GO" id="GO:0009252">
    <property type="term" value="P:peptidoglycan biosynthetic process"/>
    <property type="evidence" value="ECO:0007669"/>
    <property type="project" value="UniProtKB-UniRule"/>
</dbReference>
<dbReference type="GO" id="GO:0000287">
    <property type="term" value="F:magnesium ion binding"/>
    <property type="evidence" value="ECO:0007669"/>
    <property type="project" value="UniProtKB-UniRule"/>
</dbReference>
<feature type="domain" description="MobA-like NTP transferase" evidence="20">
    <location>
        <begin position="8"/>
        <end position="135"/>
    </location>
</feature>
<evidence type="ECO:0000256" key="14">
    <source>
        <dbReference type="ARBA" id="ARBA00023316"/>
    </source>
</evidence>
<feature type="binding site" evidence="18">
    <location>
        <begin position="11"/>
        <end position="14"/>
    </location>
    <ligand>
        <name>UDP-N-acetyl-alpha-D-glucosamine</name>
        <dbReference type="ChEBI" id="CHEBI:57705"/>
    </ligand>
</feature>
<sequence>MSDPRLAVVVLAAGAGTRMRSKKAKVLHPIAGVPMIGHVLATARELDPAHVLTVVRHQRDEVSAAIAELSPEAIVVDQDDVPGTGRAVEQAVSALPADFDGEVVVVSGDVPLLDAATLAGLVAAHRGAGAEATLLSAVLDDATGYGRIVRDADGGVDRIVEHKDASDAELAIAEINSGSYVFSVAALRTHLPSLTTENAAGEKYLTEVVGLLRAAGQPVAAVPVAEPWIVGGVNDRAQLSEQARRLNAIIVRGWQLAGVTITDPATTWIDLAVTIGEDTEILPGSRLLGATTIDRDAVIGPDTTLVDCEVGEGASISRSEATLAVFKAFATVGPFSFIRPGTELGGGGKIGAFVETKNAKIGRGTKVPHLSYVGDTEVGEESNLGAGTITSNYDGVNKHRTTIGRNVRIASHTVLVAPVRIGDGAYTGAGAVVRKDVPAGSLALTVAPQRNIEGWVEQKRPGSASAQAAADADGQTPAEPTA</sequence>
<dbReference type="UniPathway" id="UPA00113">
    <property type="reaction ID" value="UER00532"/>
</dbReference>
<comment type="catalytic activity">
    <reaction evidence="16 18">
        <text>N-acetyl-alpha-D-glucosamine 1-phosphate + UTP + H(+) = UDP-N-acetyl-alpha-D-glucosamine + diphosphate</text>
        <dbReference type="Rhea" id="RHEA:13509"/>
        <dbReference type="ChEBI" id="CHEBI:15378"/>
        <dbReference type="ChEBI" id="CHEBI:33019"/>
        <dbReference type="ChEBI" id="CHEBI:46398"/>
        <dbReference type="ChEBI" id="CHEBI:57705"/>
        <dbReference type="ChEBI" id="CHEBI:57776"/>
        <dbReference type="EC" id="2.7.7.23"/>
    </reaction>
</comment>
<comment type="catalytic activity">
    <reaction evidence="15 18">
        <text>alpha-D-glucosamine 1-phosphate + acetyl-CoA = N-acetyl-alpha-D-glucosamine 1-phosphate + CoA + H(+)</text>
        <dbReference type="Rhea" id="RHEA:13725"/>
        <dbReference type="ChEBI" id="CHEBI:15378"/>
        <dbReference type="ChEBI" id="CHEBI:57287"/>
        <dbReference type="ChEBI" id="CHEBI:57288"/>
        <dbReference type="ChEBI" id="CHEBI:57776"/>
        <dbReference type="ChEBI" id="CHEBI:58516"/>
        <dbReference type="EC" id="2.3.1.157"/>
    </reaction>
</comment>
<evidence type="ECO:0000256" key="1">
    <source>
        <dbReference type="ARBA" id="ARBA00004496"/>
    </source>
</evidence>
<comment type="caution">
    <text evidence="18">Lacks conserved residue(s) required for the propagation of feature annotation.</text>
</comment>
<keyword evidence="22" id="KW-1185">Reference proteome</keyword>
<dbReference type="GO" id="GO:0006048">
    <property type="term" value="P:UDP-N-acetylglucosamine biosynthetic process"/>
    <property type="evidence" value="ECO:0007669"/>
    <property type="project" value="UniProtKB-UniPathway"/>
</dbReference>
<dbReference type="InterPro" id="IPR038009">
    <property type="entry name" value="GlmU_C_LbH"/>
</dbReference>
<evidence type="ECO:0000256" key="5">
    <source>
        <dbReference type="ARBA" id="ARBA00022679"/>
    </source>
</evidence>
<feature type="binding site" evidence="18">
    <location>
        <position position="161"/>
    </location>
    <ligand>
        <name>UDP-N-acetyl-alpha-D-glucosamine</name>
        <dbReference type="ChEBI" id="CHEBI:57705"/>
    </ligand>
</feature>
<comment type="subcellular location">
    <subcellularLocation>
        <location evidence="1 18">Cytoplasm</location>
    </subcellularLocation>
</comment>
<keyword evidence="14 18" id="KW-0961">Cell wall biogenesis/degradation</keyword>
<dbReference type="UniPathway" id="UPA00973"/>
<comment type="function">
    <text evidence="17 18">Catalyzes the last two sequential reactions in the de novo biosynthetic pathway for UDP-N-acetylglucosamine (UDP-GlcNAc). The C-terminal domain catalyzes the transfer of acetyl group from acetyl coenzyme A to glucosamine-1-phosphate (GlcN-1-P) to produce N-acetylglucosamine-1-phosphate (GlcNAc-1-P), which is converted into UDP-GlcNAc by the transfer of uridine 5-monophosphate (from uridine 5-triphosphate), a reaction catalyzed by the N-terminal domain.</text>
</comment>
<evidence type="ECO:0000256" key="15">
    <source>
        <dbReference type="ARBA" id="ARBA00048247"/>
    </source>
</evidence>
<dbReference type="RefSeq" id="WP_141163063.1">
    <property type="nucleotide sequence ID" value="NZ_VHQG01000002.1"/>
</dbReference>
<feature type="region of interest" description="Linker" evidence="18">
    <location>
        <begin position="237"/>
        <end position="257"/>
    </location>
</feature>
<comment type="caution">
    <text evidence="21">The sequence shown here is derived from an EMBL/GenBank/DDBJ whole genome shotgun (WGS) entry which is preliminary data.</text>
</comment>
<comment type="pathway">
    <text evidence="18">Nucleotide-sugar biosynthesis; UDP-N-acetyl-alpha-D-glucosamine biosynthesis; N-acetyl-alpha-D-glucosamine 1-phosphate from alpha-D-glucosamine 6-phosphate (route II): step 2/2.</text>
</comment>
<keyword evidence="7 18" id="KW-0479">Metal-binding</keyword>
<feature type="binding site" evidence="18">
    <location>
        <position position="234"/>
    </location>
    <ligand>
        <name>UDP-N-acetyl-alpha-D-glucosamine</name>
        <dbReference type="ChEBI" id="CHEBI:57705"/>
    </ligand>
</feature>
<evidence type="ECO:0000256" key="8">
    <source>
        <dbReference type="ARBA" id="ARBA00022737"/>
    </source>
</evidence>
<feature type="region of interest" description="Pyrophosphorylase" evidence="18">
    <location>
        <begin position="1"/>
        <end position="236"/>
    </location>
</feature>
<evidence type="ECO:0000256" key="13">
    <source>
        <dbReference type="ARBA" id="ARBA00023315"/>
    </source>
</evidence>
<dbReference type="EMBL" id="VHQG01000002">
    <property type="protein sequence ID" value="TPW75703.1"/>
    <property type="molecule type" value="Genomic_DNA"/>
</dbReference>
<comment type="pathway">
    <text evidence="18">Bacterial outer membrane biogenesis; LPS lipid A biosynthesis.</text>
</comment>
<dbReference type="InterPro" id="IPR011004">
    <property type="entry name" value="Trimer_LpxA-like_sf"/>
</dbReference>
<keyword evidence="8 18" id="KW-0677">Repeat</keyword>
<evidence type="ECO:0000256" key="2">
    <source>
        <dbReference type="ARBA" id="ARBA00007707"/>
    </source>
</evidence>
<dbReference type="InterPro" id="IPR025877">
    <property type="entry name" value="MobA-like_NTP_Trfase"/>
</dbReference>
<keyword evidence="11 18" id="KW-0573">Peptidoglycan synthesis</keyword>
<keyword evidence="13 18" id="KW-0012">Acyltransferase</keyword>
<dbReference type="InterPro" id="IPR029044">
    <property type="entry name" value="Nucleotide-diphossugar_trans"/>
</dbReference>
<evidence type="ECO:0000259" key="20">
    <source>
        <dbReference type="Pfam" id="PF12804"/>
    </source>
</evidence>
<comment type="similarity">
    <text evidence="3 18">In the N-terminal section; belongs to the N-acetylglucosamine-1-phosphate uridyltransferase family.</text>
</comment>
<dbReference type="InterPro" id="IPR050065">
    <property type="entry name" value="GlmU-like"/>
</dbReference>
<keyword evidence="4 18" id="KW-0963">Cytoplasm</keyword>
<organism evidence="21 22">
    <name type="scientific">Schumannella soli</name>
    <dbReference type="NCBI Taxonomy" id="2590779"/>
    <lineage>
        <taxon>Bacteria</taxon>
        <taxon>Bacillati</taxon>
        <taxon>Actinomycetota</taxon>
        <taxon>Actinomycetes</taxon>
        <taxon>Micrococcales</taxon>
        <taxon>Microbacteriaceae</taxon>
        <taxon>Schumannella</taxon>
    </lineage>
</organism>
<dbReference type="Pfam" id="PF00132">
    <property type="entry name" value="Hexapep"/>
    <property type="match status" value="1"/>
</dbReference>
<dbReference type="OrthoDB" id="9775031at2"/>
<feature type="binding site" evidence="18">
    <location>
        <position position="357"/>
    </location>
    <ligand>
        <name>UDP-N-acetyl-alpha-D-glucosamine</name>
        <dbReference type="ChEBI" id="CHEBI:57705"/>
    </ligand>
</feature>
<reference evidence="21 22" key="1">
    <citation type="submission" date="2019-06" db="EMBL/GenBank/DDBJ databases">
        <authorList>
            <person name="Li F."/>
        </authorList>
    </citation>
    <scope>NUCLEOTIDE SEQUENCE [LARGE SCALE GENOMIC DNA]</scope>
    <source>
        <strain evidence="21 22">10F1D-1</strain>
    </source>
</reference>
<comment type="cofactor">
    <cofactor evidence="18">
        <name>Mg(2+)</name>
        <dbReference type="ChEBI" id="CHEBI:18420"/>
    </cofactor>
    <text evidence="18">Binds 1 Mg(2+) ion per subunit.</text>
</comment>
<accession>A0A506Y1E0</accession>
<feature type="binding site" evidence="18">
    <location>
        <position position="429"/>
    </location>
    <ligand>
        <name>acetyl-CoA</name>
        <dbReference type="ChEBI" id="CHEBI:57288"/>
    </ligand>
</feature>
<evidence type="ECO:0000256" key="12">
    <source>
        <dbReference type="ARBA" id="ARBA00023268"/>
    </source>
</evidence>